<evidence type="ECO:0000256" key="13">
    <source>
        <dbReference type="ARBA" id="ARBA00047872"/>
    </source>
</evidence>
<evidence type="ECO:0000256" key="8">
    <source>
        <dbReference type="ARBA" id="ARBA00022741"/>
    </source>
</evidence>
<evidence type="ECO:0000256" key="9">
    <source>
        <dbReference type="ARBA" id="ARBA00022777"/>
    </source>
</evidence>
<dbReference type="UniPathway" id="UPA00051">
    <property type="reaction ID" value="UER00462"/>
</dbReference>
<keyword evidence="19" id="KW-1185">Reference proteome</keyword>
<dbReference type="InterPro" id="IPR045865">
    <property type="entry name" value="ACT-like_dom_sf"/>
</dbReference>
<dbReference type="InterPro" id="IPR036393">
    <property type="entry name" value="AceGlu_kinase-like_sf"/>
</dbReference>
<dbReference type="SUPFAM" id="SSF53633">
    <property type="entry name" value="Carbamate kinase-like"/>
    <property type="match status" value="1"/>
</dbReference>
<keyword evidence="6 16" id="KW-0028">Amino-acid biosynthesis</keyword>
<dbReference type="Pfam" id="PF22468">
    <property type="entry name" value="ACT_9"/>
    <property type="match status" value="1"/>
</dbReference>
<dbReference type="GO" id="GO:0005524">
    <property type="term" value="F:ATP binding"/>
    <property type="evidence" value="ECO:0007669"/>
    <property type="project" value="UniProtKB-KW"/>
</dbReference>
<dbReference type="PIRSF" id="PIRSF000726">
    <property type="entry name" value="Asp_kin"/>
    <property type="match status" value="1"/>
</dbReference>
<dbReference type="GO" id="GO:0009089">
    <property type="term" value="P:lysine biosynthetic process via diaminopimelate"/>
    <property type="evidence" value="ECO:0007669"/>
    <property type="project" value="UniProtKB-UniPathway"/>
</dbReference>
<protein>
    <recommendedName>
        <fullName evidence="15">Aspartokinase</fullName>
        <ecNumber evidence="15">2.7.2.4</ecNumber>
    </recommendedName>
</protein>
<dbReference type="InterPro" id="IPR001341">
    <property type="entry name" value="Asp_kinase"/>
</dbReference>
<dbReference type="RefSeq" id="WP_180702630.1">
    <property type="nucleotide sequence ID" value="NZ_CAOJQT010000016.1"/>
</dbReference>
<dbReference type="EC" id="2.7.2.4" evidence="15"/>
<dbReference type="InterPro" id="IPR018042">
    <property type="entry name" value="Aspartate_kinase_CS"/>
</dbReference>
<comment type="function">
    <text evidence="1">Catalyzes the phosphorylation of the beta-carboxyl group of aspartic acid with ATP to yield 4-phospho-L-aspartate, which is involved in the branched biosynthetic pathway leading to the biosynthesis of amino acids threonine, isoleucine and methionine.</text>
</comment>
<feature type="binding site" evidence="14">
    <location>
        <begin position="7"/>
        <end position="10"/>
    </location>
    <ligand>
        <name>ATP</name>
        <dbReference type="ChEBI" id="CHEBI:30616"/>
    </ligand>
</feature>
<keyword evidence="7 15" id="KW-0808">Transferase</keyword>
<dbReference type="Pfam" id="PF00696">
    <property type="entry name" value="AA_kinase"/>
    <property type="match status" value="1"/>
</dbReference>
<dbReference type="GO" id="GO:0009090">
    <property type="term" value="P:homoserine biosynthetic process"/>
    <property type="evidence" value="ECO:0007669"/>
    <property type="project" value="TreeGrafter"/>
</dbReference>
<evidence type="ECO:0000256" key="5">
    <source>
        <dbReference type="ARBA" id="ARBA00010122"/>
    </source>
</evidence>
<dbReference type="GO" id="GO:0005829">
    <property type="term" value="C:cytosol"/>
    <property type="evidence" value="ECO:0007669"/>
    <property type="project" value="TreeGrafter"/>
</dbReference>
<evidence type="ECO:0000256" key="12">
    <source>
        <dbReference type="ARBA" id="ARBA00023154"/>
    </source>
</evidence>
<evidence type="ECO:0000256" key="14">
    <source>
        <dbReference type="PIRSR" id="PIRSR000726-1"/>
    </source>
</evidence>
<feature type="binding site" evidence="14">
    <location>
        <position position="47"/>
    </location>
    <ligand>
        <name>substrate</name>
    </ligand>
</feature>
<dbReference type="FunFam" id="3.40.1160.10:FF:000002">
    <property type="entry name" value="Aspartokinase"/>
    <property type="match status" value="1"/>
</dbReference>
<evidence type="ECO:0000313" key="19">
    <source>
        <dbReference type="Proteomes" id="UP000245622"/>
    </source>
</evidence>
<evidence type="ECO:0000256" key="7">
    <source>
        <dbReference type="ARBA" id="ARBA00022679"/>
    </source>
</evidence>
<dbReference type="AlphaFoldDB" id="A0A1V1HY59"/>
<keyword evidence="10 14" id="KW-0067">ATP-binding</keyword>
<name>A0A1V1HY59_9FIRM</name>
<dbReference type="NCBIfam" id="TIGR00657">
    <property type="entry name" value="asp_kinases"/>
    <property type="match status" value="1"/>
</dbReference>
<dbReference type="CDD" id="cd04261">
    <property type="entry name" value="AAK_AKii-LysC-BS"/>
    <property type="match status" value="1"/>
</dbReference>
<dbReference type="EMBL" id="LN555523">
    <property type="protein sequence ID" value="CED92839.1"/>
    <property type="molecule type" value="Genomic_DNA"/>
</dbReference>
<evidence type="ECO:0000256" key="15">
    <source>
        <dbReference type="RuleBase" id="RU003448"/>
    </source>
</evidence>
<dbReference type="NCBIfam" id="NF005154">
    <property type="entry name" value="PRK06635.1-2"/>
    <property type="match status" value="1"/>
</dbReference>
<dbReference type="PANTHER" id="PTHR21499">
    <property type="entry name" value="ASPARTATE KINASE"/>
    <property type="match status" value="1"/>
</dbReference>
<comment type="pathway">
    <text evidence="4 16">Amino-acid biosynthesis; L-threonine biosynthesis; L-threonine from L-aspartate: step 1/5.</text>
</comment>
<evidence type="ECO:0000256" key="2">
    <source>
        <dbReference type="ARBA" id="ARBA00004766"/>
    </source>
</evidence>
<comment type="catalytic activity">
    <reaction evidence="13 15">
        <text>L-aspartate + ATP = 4-phospho-L-aspartate + ADP</text>
        <dbReference type="Rhea" id="RHEA:23776"/>
        <dbReference type="ChEBI" id="CHEBI:29991"/>
        <dbReference type="ChEBI" id="CHEBI:30616"/>
        <dbReference type="ChEBI" id="CHEBI:57535"/>
        <dbReference type="ChEBI" id="CHEBI:456216"/>
        <dbReference type="EC" id="2.7.2.4"/>
    </reaction>
</comment>
<dbReference type="GO" id="GO:0009088">
    <property type="term" value="P:threonine biosynthetic process"/>
    <property type="evidence" value="ECO:0007669"/>
    <property type="project" value="UniProtKB-UniPathway"/>
</dbReference>
<evidence type="ECO:0000256" key="3">
    <source>
        <dbReference type="ARBA" id="ARBA00004986"/>
    </source>
</evidence>
<proteinExistence type="inferred from homology"/>
<evidence type="ECO:0000256" key="11">
    <source>
        <dbReference type="ARBA" id="ARBA00022915"/>
    </source>
</evidence>
<dbReference type="CDD" id="cd04891">
    <property type="entry name" value="ACT_AK-LysC-DapG-like_1"/>
    <property type="match status" value="1"/>
</dbReference>
<dbReference type="NCBIfam" id="NF005155">
    <property type="entry name" value="PRK06635.1-4"/>
    <property type="match status" value="1"/>
</dbReference>
<comment type="similarity">
    <text evidence="5 15">Belongs to the aspartokinase family.</text>
</comment>
<keyword evidence="11" id="KW-0220">Diaminopimelate biosynthesis</keyword>
<dbReference type="Proteomes" id="UP000245622">
    <property type="component" value="Chromosome 1"/>
</dbReference>
<evidence type="ECO:0000256" key="4">
    <source>
        <dbReference type="ARBA" id="ARBA00005139"/>
    </source>
</evidence>
<keyword evidence="8 14" id="KW-0547">Nucleotide-binding</keyword>
<feature type="binding site" evidence="14">
    <location>
        <begin position="172"/>
        <end position="173"/>
    </location>
    <ligand>
        <name>ATP</name>
        <dbReference type="ChEBI" id="CHEBI:30616"/>
    </ligand>
</feature>
<sequence length="399" mass="43787">MSTIVHKYGGTSMGSIEKIKSVAKKVILEKEKGNDVVVVVSAMGKTTNKLVDLAKEIDTNPDKREFDMLLSTGEQISISLLAIAIQSLGYEAISFTGYQAGIKTKGVHAKSEIDSIDTDRIKENLEQGKIVIVAGFQGINENGDITTLGRGGSDTTAVALAAALGCNCIIYTDVEGIYPVDPKLYPNAKKIDFISYKEMIEMSRLGAGVMETTSVEIGYKNNVPIYVASSSKDTKGTYITENKNIINYKSVIGIAIDDHTSILTIKDILSKSNDISTVFEILSNENLEIKIINQIASDNEHTSLSFVVSKGDLGCVDKAIYEIKSKLNHVEAYEDLDVSTISVVGKGINYHVINKIFNIFKENNINFKQVFTSELSISFIVDNKYKQRFIELLGNEFDL</sequence>
<evidence type="ECO:0000313" key="18">
    <source>
        <dbReference type="EMBL" id="CED92839.1"/>
    </source>
</evidence>
<dbReference type="SUPFAM" id="SSF55021">
    <property type="entry name" value="ACT-like"/>
    <property type="match status" value="2"/>
</dbReference>
<dbReference type="PROSITE" id="PS00324">
    <property type="entry name" value="ASPARTOKINASE"/>
    <property type="match status" value="1"/>
</dbReference>
<dbReference type="InterPro" id="IPR001048">
    <property type="entry name" value="Asp/Glu/Uridylate_kinase"/>
</dbReference>
<evidence type="ECO:0000256" key="16">
    <source>
        <dbReference type="RuleBase" id="RU004249"/>
    </source>
</evidence>
<dbReference type="InterPro" id="IPR005260">
    <property type="entry name" value="Asp_kin_monofn"/>
</dbReference>
<dbReference type="UniPathway" id="UPA00050">
    <property type="reaction ID" value="UER00461"/>
</dbReference>
<dbReference type="GO" id="GO:0004072">
    <property type="term" value="F:aspartate kinase activity"/>
    <property type="evidence" value="ECO:0007669"/>
    <property type="project" value="UniProtKB-EC"/>
</dbReference>
<feature type="binding site" evidence="14">
    <location>
        <position position="74"/>
    </location>
    <ligand>
        <name>substrate</name>
    </ligand>
</feature>
<accession>A0A1V1HY59</accession>
<dbReference type="Gene3D" id="3.30.2130.10">
    <property type="entry name" value="VC0802-like"/>
    <property type="match status" value="1"/>
</dbReference>
<dbReference type="UniPathway" id="UPA00034">
    <property type="reaction ID" value="UER00015"/>
</dbReference>
<feature type="binding site" evidence="14">
    <location>
        <position position="178"/>
    </location>
    <ligand>
        <name>ATP</name>
        <dbReference type="ChEBI" id="CHEBI:30616"/>
    </ligand>
</feature>
<evidence type="ECO:0000259" key="17">
    <source>
        <dbReference type="PROSITE" id="PS51671"/>
    </source>
</evidence>
<dbReference type="InterPro" id="IPR054352">
    <property type="entry name" value="ACT_Aspartokinase"/>
</dbReference>
<evidence type="ECO:0000256" key="1">
    <source>
        <dbReference type="ARBA" id="ARBA00003121"/>
    </source>
</evidence>
<dbReference type="GeneID" id="82204262"/>
<organism evidence="18 19">
    <name type="scientific">Romboutsia ilealis</name>
    <dbReference type="NCBI Taxonomy" id="1115758"/>
    <lineage>
        <taxon>Bacteria</taxon>
        <taxon>Bacillati</taxon>
        <taxon>Bacillota</taxon>
        <taxon>Clostridia</taxon>
        <taxon>Peptostreptococcales</taxon>
        <taxon>Peptostreptococcaceae</taxon>
        <taxon>Romboutsia</taxon>
    </lineage>
</organism>
<comment type="pathway">
    <text evidence="2 16">Amino-acid biosynthesis; L-lysine biosynthesis via DAP pathway; (S)-tetrahydrodipicolinate from L-aspartate: step 1/4.</text>
</comment>
<comment type="pathway">
    <text evidence="3 16">Amino-acid biosynthesis; L-methionine biosynthesis via de novo pathway; L-homoserine from L-aspartate: step 1/3.</text>
</comment>
<gene>
    <name evidence="18" type="ORF">CRIB_80</name>
</gene>
<dbReference type="PANTHER" id="PTHR21499:SF68">
    <property type="entry name" value="ASPARTOKINASE 2"/>
    <property type="match status" value="1"/>
</dbReference>
<keyword evidence="9 15" id="KW-0418">Kinase</keyword>
<dbReference type="KEGG" id="ril:CRIB_80"/>
<dbReference type="InterPro" id="IPR002912">
    <property type="entry name" value="ACT_dom"/>
</dbReference>
<dbReference type="GO" id="GO:0019877">
    <property type="term" value="P:diaminopimelate biosynthetic process"/>
    <property type="evidence" value="ECO:0007669"/>
    <property type="project" value="UniProtKB-KW"/>
</dbReference>
<evidence type="ECO:0000256" key="6">
    <source>
        <dbReference type="ARBA" id="ARBA00022605"/>
    </source>
</evidence>
<dbReference type="Gene3D" id="3.40.1160.10">
    <property type="entry name" value="Acetylglutamate kinase-like"/>
    <property type="match status" value="1"/>
</dbReference>
<dbReference type="InterPro" id="IPR041740">
    <property type="entry name" value="AKii-LysC-BS"/>
</dbReference>
<feature type="domain" description="ACT" evidence="17">
    <location>
        <begin position="263"/>
        <end position="343"/>
    </location>
</feature>
<evidence type="ECO:0000256" key="10">
    <source>
        <dbReference type="ARBA" id="ARBA00022840"/>
    </source>
</evidence>
<keyword evidence="12" id="KW-0457">Lysine biosynthesis</keyword>
<reference evidence="18 19" key="1">
    <citation type="submission" date="2014-04" db="EMBL/GenBank/DDBJ databases">
        <authorList>
            <person name="Hornung B.V."/>
        </authorList>
    </citation>
    <scope>NUCLEOTIDE SEQUENCE [LARGE SCALE GENOMIC DNA]</scope>
    <source>
        <strain evidence="18 19">CRIB</strain>
    </source>
</reference>
<dbReference type="PROSITE" id="PS51671">
    <property type="entry name" value="ACT"/>
    <property type="match status" value="1"/>
</dbReference>